<accession>A0A1R1C4L7</accession>
<gene>
    <name evidence="1" type="ORF">BK131_03570</name>
</gene>
<dbReference type="Proteomes" id="UP000187134">
    <property type="component" value="Unassembled WGS sequence"/>
</dbReference>
<protein>
    <submittedName>
        <fullName evidence="1">Uncharacterized protein</fullName>
    </submittedName>
</protein>
<evidence type="ECO:0000313" key="1">
    <source>
        <dbReference type="EMBL" id="OMF17063.1"/>
    </source>
</evidence>
<comment type="caution">
    <text evidence="1">The sequence shown here is derived from an EMBL/GenBank/DDBJ whole genome shotgun (WGS) entry which is preliminary data.</text>
</comment>
<proteinExistence type="predicted"/>
<name>A0A1R1C4L7_PAEAM</name>
<dbReference type="AlphaFoldDB" id="A0A1R1C4L7"/>
<sequence length="147" mass="16933">MIIMKYEIETRISYMIFSEDTTYLNNKDSSNFLIYSPKFNVQTDYPFTFSTHLSIGLISPKEELEKLTIIITNENNDILETIEVGKIILDRTAIPDNHVFSGNFTMESEDELVIEQPGSLKANVLFDNDTVLGETYVLFREMGEKNE</sequence>
<evidence type="ECO:0000313" key="2">
    <source>
        <dbReference type="Proteomes" id="UP000187134"/>
    </source>
</evidence>
<reference evidence="1 2" key="1">
    <citation type="submission" date="2016-11" db="EMBL/GenBank/DDBJ databases">
        <title>Paenibacillus species isolates.</title>
        <authorList>
            <person name="Beno S.M."/>
        </authorList>
    </citation>
    <scope>NUCLEOTIDE SEQUENCE [LARGE SCALE GENOMIC DNA]</scope>
    <source>
        <strain evidence="1 2">FSL H8-0246</strain>
    </source>
</reference>
<organism evidence="1 2">
    <name type="scientific">Paenibacillus amylolyticus</name>
    <dbReference type="NCBI Taxonomy" id="1451"/>
    <lineage>
        <taxon>Bacteria</taxon>
        <taxon>Bacillati</taxon>
        <taxon>Bacillota</taxon>
        <taxon>Bacilli</taxon>
        <taxon>Bacillales</taxon>
        <taxon>Paenibacillaceae</taxon>
        <taxon>Paenibacillus</taxon>
    </lineage>
</organism>
<dbReference type="EMBL" id="MRTJ01000001">
    <property type="protein sequence ID" value="OMF17063.1"/>
    <property type="molecule type" value="Genomic_DNA"/>
</dbReference>